<keyword evidence="10" id="KW-1185">Reference proteome</keyword>
<dbReference type="FunFam" id="3.30.160.60:FF:000630">
    <property type="entry name" value="Zinc finger protein 180"/>
    <property type="match status" value="1"/>
</dbReference>
<feature type="domain" description="C2H2-type" evidence="8">
    <location>
        <begin position="63"/>
        <end position="91"/>
    </location>
</feature>
<dbReference type="Pfam" id="PF00096">
    <property type="entry name" value="zf-C2H2"/>
    <property type="match status" value="3"/>
</dbReference>
<evidence type="ECO:0000256" key="1">
    <source>
        <dbReference type="ARBA" id="ARBA00004123"/>
    </source>
</evidence>
<dbReference type="Gene3D" id="3.30.160.60">
    <property type="entry name" value="Classic Zinc Finger"/>
    <property type="match status" value="3"/>
</dbReference>
<gene>
    <name evidence="9" type="ORF">BWQ96_07314</name>
</gene>
<dbReference type="PROSITE" id="PS00028">
    <property type="entry name" value="ZINC_FINGER_C2H2_1"/>
    <property type="match status" value="3"/>
</dbReference>
<keyword evidence="3" id="KW-0677">Repeat</keyword>
<evidence type="ECO:0000256" key="6">
    <source>
        <dbReference type="ARBA" id="ARBA00023242"/>
    </source>
</evidence>
<feature type="domain" description="C2H2-type" evidence="8">
    <location>
        <begin position="121"/>
        <end position="144"/>
    </location>
</feature>
<organism evidence="9 10">
    <name type="scientific">Gracilariopsis chorda</name>
    <dbReference type="NCBI Taxonomy" id="448386"/>
    <lineage>
        <taxon>Eukaryota</taxon>
        <taxon>Rhodophyta</taxon>
        <taxon>Florideophyceae</taxon>
        <taxon>Rhodymeniophycidae</taxon>
        <taxon>Gracilariales</taxon>
        <taxon>Gracilariaceae</taxon>
        <taxon>Gracilariopsis</taxon>
    </lineage>
</organism>
<dbReference type="PROSITE" id="PS50157">
    <property type="entry name" value="ZINC_FINGER_C2H2_2"/>
    <property type="match status" value="3"/>
</dbReference>
<dbReference type="GO" id="GO:0005634">
    <property type="term" value="C:nucleus"/>
    <property type="evidence" value="ECO:0007669"/>
    <property type="project" value="UniProtKB-SubCell"/>
</dbReference>
<dbReference type="Proteomes" id="UP000247409">
    <property type="component" value="Unassembled WGS sequence"/>
</dbReference>
<evidence type="ECO:0000256" key="3">
    <source>
        <dbReference type="ARBA" id="ARBA00022737"/>
    </source>
</evidence>
<evidence type="ECO:0000256" key="4">
    <source>
        <dbReference type="ARBA" id="ARBA00022771"/>
    </source>
</evidence>
<dbReference type="EMBL" id="NBIV01000144">
    <property type="protein sequence ID" value="PXF42936.1"/>
    <property type="molecule type" value="Genomic_DNA"/>
</dbReference>
<reference evidence="9 10" key="1">
    <citation type="journal article" date="2018" name="Mol. Biol. Evol.">
        <title>Analysis of the draft genome of the red seaweed Gracilariopsis chorda provides insights into genome size evolution in Rhodophyta.</title>
        <authorList>
            <person name="Lee J."/>
            <person name="Yang E.C."/>
            <person name="Graf L."/>
            <person name="Yang J.H."/>
            <person name="Qiu H."/>
            <person name="Zel Zion U."/>
            <person name="Chan C.X."/>
            <person name="Stephens T.G."/>
            <person name="Weber A.P.M."/>
            <person name="Boo G.H."/>
            <person name="Boo S.M."/>
            <person name="Kim K.M."/>
            <person name="Shin Y."/>
            <person name="Jung M."/>
            <person name="Lee S.J."/>
            <person name="Yim H.S."/>
            <person name="Lee J.H."/>
            <person name="Bhattacharya D."/>
            <person name="Yoon H.S."/>
        </authorList>
    </citation>
    <scope>NUCLEOTIDE SEQUENCE [LARGE SCALE GENOMIC DNA]</scope>
    <source>
        <strain evidence="9 10">SKKU-2015</strain>
        <tissue evidence="9">Whole body</tissue>
    </source>
</reference>
<keyword evidence="5" id="KW-0862">Zinc</keyword>
<evidence type="ECO:0000313" key="9">
    <source>
        <dbReference type="EMBL" id="PXF42936.1"/>
    </source>
</evidence>
<dbReference type="InterPro" id="IPR013087">
    <property type="entry name" value="Znf_C2H2_type"/>
</dbReference>
<keyword evidence="2" id="KW-0479">Metal-binding</keyword>
<dbReference type="STRING" id="448386.A0A2V3ILH6"/>
<dbReference type="GO" id="GO:0010468">
    <property type="term" value="P:regulation of gene expression"/>
    <property type="evidence" value="ECO:0007669"/>
    <property type="project" value="TreeGrafter"/>
</dbReference>
<dbReference type="OrthoDB" id="3437960at2759"/>
<keyword evidence="4 7" id="KW-0863">Zinc-finger</keyword>
<dbReference type="PANTHER" id="PTHR16515">
    <property type="entry name" value="PR DOMAIN ZINC FINGER PROTEIN"/>
    <property type="match status" value="1"/>
</dbReference>
<feature type="domain" description="C2H2-type" evidence="8">
    <location>
        <begin position="92"/>
        <end position="120"/>
    </location>
</feature>
<dbReference type="SMART" id="SM00355">
    <property type="entry name" value="ZnF_C2H2"/>
    <property type="match status" value="3"/>
</dbReference>
<dbReference type="SUPFAM" id="SSF57667">
    <property type="entry name" value="beta-beta-alpha zinc fingers"/>
    <property type="match status" value="2"/>
</dbReference>
<protein>
    <submittedName>
        <fullName evidence="9">Zinc finger and BTB domain-containing protein 14</fullName>
    </submittedName>
</protein>
<evidence type="ECO:0000256" key="2">
    <source>
        <dbReference type="ARBA" id="ARBA00022723"/>
    </source>
</evidence>
<evidence type="ECO:0000313" key="10">
    <source>
        <dbReference type="Proteomes" id="UP000247409"/>
    </source>
</evidence>
<dbReference type="InterPro" id="IPR050331">
    <property type="entry name" value="Zinc_finger"/>
</dbReference>
<comment type="subcellular location">
    <subcellularLocation>
        <location evidence="1">Nucleus</location>
    </subcellularLocation>
</comment>
<evidence type="ECO:0000256" key="7">
    <source>
        <dbReference type="PROSITE-ProRule" id="PRU00042"/>
    </source>
</evidence>
<dbReference type="GO" id="GO:0008270">
    <property type="term" value="F:zinc ion binding"/>
    <property type="evidence" value="ECO:0007669"/>
    <property type="project" value="UniProtKB-KW"/>
</dbReference>
<dbReference type="AlphaFoldDB" id="A0A2V3ILH6"/>
<sequence>MNGEQKLFVVVGLDKTFKDCAMKSTTAEEIDRIKHWNTVLDKDIDTSSVSSGSVNNTQSKESRTCKYCKREFSGVSNLNKHINGVHRRIRPFVCHKCGSAFQYKSMLKNHENSVHLGIRPYECSHCTKRFTDKSNRSKHMNNLHNFSGLQNVRKKEQMK</sequence>
<comment type="caution">
    <text evidence="9">The sequence shown here is derived from an EMBL/GenBank/DDBJ whole genome shotgun (WGS) entry which is preliminary data.</text>
</comment>
<evidence type="ECO:0000256" key="5">
    <source>
        <dbReference type="ARBA" id="ARBA00022833"/>
    </source>
</evidence>
<name>A0A2V3ILH6_9FLOR</name>
<evidence type="ECO:0000259" key="8">
    <source>
        <dbReference type="PROSITE" id="PS50157"/>
    </source>
</evidence>
<accession>A0A2V3ILH6</accession>
<proteinExistence type="predicted"/>
<dbReference type="PANTHER" id="PTHR16515:SF66">
    <property type="entry name" value="C2H2-TYPE DOMAIN-CONTAINING PROTEIN"/>
    <property type="match status" value="1"/>
</dbReference>
<dbReference type="InterPro" id="IPR036236">
    <property type="entry name" value="Znf_C2H2_sf"/>
</dbReference>
<keyword evidence="6" id="KW-0539">Nucleus</keyword>